<dbReference type="Proteomes" id="UP001589774">
    <property type="component" value="Unassembled WGS sequence"/>
</dbReference>
<organism evidence="2 3">
    <name type="scientific">Olivibacter oleidegradans</name>
    <dbReference type="NCBI Taxonomy" id="760123"/>
    <lineage>
        <taxon>Bacteria</taxon>
        <taxon>Pseudomonadati</taxon>
        <taxon>Bacteroidota</taxon>
        <taxon>Sphingobacteriia</taxon>
        <taxon>Sphingobacteriales</taxon>
        <taxon>Sphingobacteriaceae</taxon>
        <taxon>Olivibacter</taxon>
    </lineage>
</organism>
<reference evidence="2 3" key="1">
    <citation type="submission" date="2024-09" db="EMBL/GenBank/DDBJ databases">
        <authorList>
            <person name="Sun Q."/>
            <person name="Mori K."/>
        </authorList>
    </citation>
    <scope>NUCLEOTIDE SEQUENCE [LARGE SCALE GENOMIC DNA]</scope>
    <source>
        <strain evidence="2 3">CCM 7765</strain>
    </source>
</reference>
<sequence>MKKIVFVTCLLILSVSTLAFAQQHTEKKLVQFSGVIHNADSNIAVPYVTLTNLSYQKQLFNANHQGFFSFVAHEGDTIKLSAVGYRSEQLVIPKTTTNKVTVNLTMKAQIIDLPVVTVYPWASIDEFNYAFMNLQIADDDYLIAQRNLSYESLVAMSKVVPRNATEIQNLDATSRHIGLTNKTVNQRNSNALFSPLAWANFINQITQGNKSRASDN</sequence>
<evidence type="ECO:0000256" key="1">
    <source>
        <dbReference type="SAM" id="SignalP"/>
    </source>
</evidence>
<evidence type="ECO:0008006" key="4">
    <source>
        <dbReference type="Google" id="ProtNLM"/>
    </source>
</evidence>
<keyword evidence="3" id="KW-1185">Reference proteome</keyword>
<feature type="chain" id="PRO_5047459551" description="Carboxypeptidase-like protein" evidence="1">
    <location>
        <begin position="22"/>
        <end position="216"/>
    </location>
</feature>
<feature type="signal peptide" evidence="1">
    <location>
        <begin position="1"/>
        <end position="21"/>
    </location>
</feature>
<dbReference type="EMBL" id="JBHLWO010000001">
    <property type="protein sequence ID" value="MFC0317469.1"/>
    <property type="molecule type" value="Genomic_DNA"/>
</dbReference>
<protein>
    <recommendedName>
        <fullName evidence="4">Carboxypeptidase-like protein</fullName>
    </recommendedName>
</protein>
<comment type="caution">
    <text evidence="2">The sequence shown here is derived from an EMBL/GenBank/DDBJ whole genome shotgun (WGS) entry which is preliminary data.</text>
</comment>
<name>A0ABV6HF02_9SPHI</name>
<gene>
    <name evidence="2" type="ORF">ACFFI0_04075</name>
</gene>
<dbReference type="RefSeq" id="WP_013664654.1">
    <property type="nucleotide sequence ID" value="NZ_JBHLWO010000001.1"/>
</dbReference>
<proteinExistence type="predicted"/>
<evidence type="ECO:0000313" key="2">
    <source>
        <dbReference type="EMBL" id="MFC0317469.1"/>
    </source>
</evidence>
<evidence type="ECO:0000313" key="3">
    <source>
        <dbReference type="Proteomes" id="UP001589774"/>
    </source>
</evidence>
<keyword evidence="1" id="KW-0732">Signal</keyword>
<accession>A0ABV6HF02</accession>